<dbReference type="GO" id="GO:0034440">
    <property type="term" value="P:lipid oxidation"/>
    <property type="evidence" value="ECO:0007669"/>
    <property type="project" value="InterPro"/>
</dbReference>
<dbReference type="AlphaFoldDB" id="A0A150RIA4"/>
<feature type="region of interest" description="Disordered" evidence="3">
    <location>
        <begin position="1"/>
        <end position="24"/>
    </location>
</feature>
<evidence type="ECO:0000313" key="5">
    <source>
        <dbReference type="EMBL" id="KYF79997.1"/>
    </source>
</evidence>
<evidence type="ECO:0000259" key="4">
    <source>
        <dbReference type="PROSITE" id="PS51393"/>
    </source>
</evidence>
<evidence type="ECO:0000256" key="2">
    <source>
        <dbReference type="ARBA" id="ARBA00023002"/>
    </source>
</evidence>
<organism evidence="5 6">
    <name type="scientific">Sorangium cellulosum</name>
    <name type="common">Polyangium cellulosum</name>
    <dbReference type="NCBI Taxonomy" id="56"/>
    <lineage>
        <taxon>Bacteria</taxon>
        <taxon>Pseudomonadati</taxon>
        <taxon>Myxococcota</taxon>
        <taxon>Polyangia</taxon>
        <taxon>Polyangiales</taxon>
        <taxon>Polyangiaceae</taxon>
        <taxon>Sorangium</taxon>
    </lineage>
</organism>
<reference evidence="5 6" key="1">
    <citation type="submission" date="2014-02" db="EMBL/GenBank/DDBJ databases">
        <title>The small core and large imbalanced accessory genome model reveals a collaborative survival strategy of Sorangium cellulosum strains in nature.</title>
        <authorList>
            <person name="Han K."/>
            <person name="Peng R."/>
            <person name="Blom J."/>
            <person name="Li Y.-Z."/>
        </authorList>
    </citation>
    <scope>NUCLEOTIDE SEQUENCE [LARGE SCALE GENOMIC DNA]</scope>
    <source>
        <strain evidence="5 6">So0149</strain>
    </source>
</reference>
<dbReference type="InterPro" id="IPR013819">
    <property type="entry name" value="LipOase_C"/>
</dbReference>
<keyword evidence="1" id="KW-0479">Metal-binding</keyword>
<accession>A0A150RIA4</accession>
<dbReference type="Pfam" id="PF00305">
    <property type="entry name" value="Lipoxygenase"/>
    <property type="match status" value="1"/>
</dbReference>
<dbReference type="InterPro" id="IPR036226">
    <property type="entry name" value="LipOase_C_sf"/>
</dbReference>
<feature type="domain" description="Lipoxygenase" evidence="4">
    <location>
        <begin position="72"/>
        <end position="582"/>
    </location>
</feature>
<dbReference type="EMBL" id="JEMC01003605">
    <property type="protein sequence ID" value="KYF79997.1"/>
    <property type="molecule type" value="Genomic_DNA"/>
</dbReference>
<dbReference type="Proteomes" id="UP000075515">
    <property type="component" value="Unassembled WGS sequence"/>
</dbReference>
<dbReference type="InterPro" id="IPR020834">
    <property type="entry name" value="LipOase_CS"/>
</dbReference>
<dbReference type="GO" id="GO:0046872">
    <property type="term" value="F:metal ion binding"/>
    <property type="evidence" value="ECO:0007669"/>
    <property type="project" value="UniProtKB-KW"/>
</dbReference>
<proteinExistence type="predicted"/>
<keyword evidence="2" id="KW-0560">Oxidoreductase</keyword>
<dbReference type="Gene3D" id="1.20.245.10">
    <property type="entry name" value="Lipoxygenase-1, Domain 5"/>
    <property type="match status" value="1"/>
</dbReference>
<dbReference type="Gene3D" id="3.10.450.60">
    <property type="match status" value="1"/>
</dbReference>
<dbReference type="InterPro" id="IPR000907">
    <property type="entry name" value="LipOase"/>
</dbReference>
<protein>
    <recommendedName>
        <fullName evidence="4">Lipoxygenase domain-containing protein</fullName>
    </recommendedName>
</protein>
<name>A0A150RIA4_SORCE</name>
<dbReference type="SUPFAM" id="SSF48484">
    <property type="entry name" value="Lipoxigenase"/>
    <property type="match status" value="1"/>
</dbReference>
<dbReference type="GO" id="GO:0016702">
    <property type="term" value="F:oxidoreductase activity, acting on single donors with incorporation of molecular oxygen, incorporation of two atoms of oxygen"/>
    <property type="evidence" value="ECO:0007669"/>
    <property type="project" value="InterPro"/>
</dbReference>
<dbReference type="PROSITE" id="PS51393">
    <property type="entry name" value="LIPOXYGENASE_3"/>
    <property type="match status" value="1"/>
</dbReference>
<dbReference type="PROSITE" id="PS00081">
    <property type="entry name" value="LIPOXYGENASE_2"/>
    <property type="match status" value="1"/>
</dbReference>
<comment type="caution">
    <text evidence="5">The sequence shown here is derived from an EMBL/GenBank/DDBJ whole genome shotgun (WGS) entry which is preliminary data.</text>
</comment>
<evidence type="ECO:0000256" key="3">
    <source>
        <dbReference type="SAM" id="MobiDB-lite"/>
    </source>
</evidence>
<dbReference type="PANTHER" id="PTHR11771">
    <property type="entry name" value="LIPOXYGENASE"/>
    <property type="match status" value="1"/>
</dbReference>
<gene>
    <name evidence="5" type="ORF">BE18_42820</name>
</gene>
<sequence length="582" mass="65444">MREPSSTPNWRNFGSNLPAGSDSVPPGEGFPIKKILALNLGKWKDTAGLQIAQTLHLFAYGYRRYREGKFILRATSDLGLGAVFESIDNWESFDQFEEFFKPWTFIRRPLVATRWAEDAEFGRQRLVGINPAHIRRATPADLADFLSGAAPKPVTIADGRTLEAVRESGQLYFLDYRIFKDIVDTDVQEELGKYPLAPTCMLHQTAAGELLPVAIRLVDSRAEKGAHPDKIFTPSGPSDDWLTAKIAVASADAIFQGQVSHLLYAHLVVEPFAVSTYRNLPATHPLHQLLRPHFFNTLAINELARRRFLGRGRFFDITSSVANMGSFELLTRAYTGKGIKGYRGKPYRFYESALPHDLAARDVRDLVGYHYRDDALLHWDAIQEYVGQVLKIAYPTPGRLASDASLQAWMKELVSPELGGMDSLLPPDSEKQLAKLTSLDDLIAIATNVIFTATAYHAAVNFGQTDYYTWIPNAQFATYRSFGDVLNGSEKRQFKPLERLPGRAQSIRQMVLSRSLSMGPPLTSESLMTMKCLLQDPAAKQAFARYRERLAHIEREITERNRTREQPYLYLLPSMVPQSVAI</sequence>
<evidence type="ECO:0000256" key="1">
    <source>
        <dbReference type="ARBA" id="ARBA00022723"/>
    </source>
</evidence>
<dbReference type="PRINTS" id="PR00087">
    <property type="entry name" value="LIPOXYGENASE"/>
</dbReference>
<evidence type="ECO:0000313" key="6">
    <source>
        <dbReference type="Proteomes" id="UP000075515"/>
    </source>
</evidence>
<feature type="compositionally biased region" description="Polar residues" evidence="3">
    <location>
        <begin position="1"/>
        <end position="15"/>
    </location>
</feature>